<protein>
    <recommendedName>
        <fullName evidence="1">non-specific serine/threonine protein kinase</fullName>
        <ecNumber evidence="1">2.7.11.1</ecNumber>
    </recommendedName>
</protein>
<keyword evidence="5" id="KW-0418">Kinase</keyword>
<dbReference type="GO" id="GO:0005524">
    <property type="term" value="F:ATP binding"/>
    <property type="evidence" value="ECO:0007669"/>
    <property type="project" value="UniProtKB-KW"/>
</dbReference>
<dbReference type="EC" id="2.7.11.1" evidence="1"/>
<feature type="compositionally biased region" description="Low complexity" evidence="9">
    <location>
        <begin position="151"/>
        <end position="182"/>
    </location>
</feature>
<feature type="domain" description="Protein kinase" evidence="10">
    <location>
        <begin position="1"/>
        <end position="321"/>
    </location>
</feature>
<name>A0A7S3QBZ5_9STRA</name>
<dbReference type="SUPFAM" id="SSF56112">
    <property type="entry name" value="Protein kinase-like (PK-like)"/>
    <property type="match status" value="1"/>
</dbReference>
<reference evidence="11" key="1">
    <citation type="submission" date="2021-01" db="EMBL/GenBank/DDBJ databases">
        <authorList>
            <person name="Corre E."/>
            <person name="Pelletier E."/>
            <person name="Niang G."/>
            <person name="Scheremetjew M."/>
            <person name="Finn R."/>
            <person name="Kale V."/>
            <person name="Holt S."/>
            <person name="Cochrane G."/>
            <person name="Meng A."/>
            <person name="Brown T."/>
            <person name="Cohen L."/>
        </authorList>
    </citation>
    <scope>NUCLEOTIDE SEQUENCE</scope>
    <source>
        <strain evidence="11">MM31A-1</strain>
    </source>
</reference>
<evidence type="ECO:0000256" key="7">
    <source>
        <dbReference type="ARBA" id="ARBA00047899"/>
    </source>
</evidence>
<dbReference type="SMART" id="SM00220">
    <property type="entry name" value="S_TKc"/>
    <property type="match status" value="1"/>
</dbReference>
<dbReference type="EMBL" id="HBIO01022119">
    <property type="protein sequence ID" value="CAE0472204.1"/>
    <property type="molecule type" value="Transcribed_RNA"/>
</dbReference>
<evidence type="ECO:0000256" key="5">
    <source>
        <dbReference type="ARBA" id="ARBA00022777"/>
    </source>
</evidence>
<keyword evidence="4" id="KW-0547">Nucleotide-binding</keyword>
<evidence type="ECO:0000256" key="8">
    <source>
        <dbReference type="ARBA" id="ARBA00048679"/>
    </source>
</evidence>
<dbReference type="PANTHER" id="PTHR24343:SF558">
    <property type="entry name" value="PROTEIN KINASE DOMAIN-CONTAINING PROTEIN"/>
    <property type="match status" value="1"/>
</dbReference>
<dbReference type="PANTHER" id="PTHR24343">
    <property type="entry name" value="SERINE/THREONINE KINASE"/>
    <property type="match status" value="1"/>
</dbReference>
<dbReference type="InterPro" id="IPR011009">
    <property type="entry name" value="Kinase-like_dom_sf"/>
</dbReference>
<sequence>MANIELQAKQQQQQQAQTHGENGNGNDGRPLEPEELRRRSTETMFDSHVMMPMDILTDNRNLYCVMPFCDGGELFDVLERRQKFPEDEARYWFKQVLNGVDTLQKAGICHRDMSLENLLTDSSGTALVIDFGMCLKVPFLEEEAHAHRMQQRMQHQYQHQQQHQQQYQHQSPQQYQNQYQNQCQADGRDDFSDFGGEATPAGPVDHRTRQRCLIRPLVACGKPYYISPEVMISRQPFDGYAIDMWALGPLLFLMVCGFPPWDQAIEEDERFHYFSGGHFRQTVQSWNLGLSEDIMDLLQRMFWKDPTQRLSLAQVRAHPWMDGPEMPPPG</sequence>
<keyword evidence="6" id="KW-0067">ATP-binding</keyword>
<dbReference type="Pfam" id="PF00069">
    <property type="entry name" value="Pkinase"/>
    <property type="match status" value="2"/>
</dbReference>
<evidence type="ECO:0000259" key="10">
    <source>
        <dbReference type="PROSITE" id="PS50011"/>
    </source>
</evidence>
<feature type="compositionally biased region" description="Low complexity" evidence="9">
    <location>
        <begin position="7"/>
        <end position="17"/>
    </location>
</feature>
<evidence type="ECO:0000256" key="1">
    <source>
        <dbReference type="ARBA" id="ARBA00012513"/>
    </source>
</evidence>
<dbReference type="PROSITE" id="PS50011">
    <property type="entry name" value="PROTEIN_KINASE_DOM"/>
    <property type="match status" value="1"/>
</dbReference>
<evidence type="ECO:0000256" key="6">
    <source>
        <dbReference type="ARBA" id="ARBA00022840"/>
    </source>
</evidence>
<dbReference type="InterPro" id="IPR000719">
    <property type="entry name" value="Prot_kinase_dom"/>
</dbReference>
<feature type="region of interest" description="Disordered" evidence="9">
    <location>
        <begin position="148"/>
        <end position="182"/>
    </location>
</feature>
<evidence type="ECO:0000256" key="9">
    <source>
        <dbReference type="SAM" id="MobiDB-lite"/>
    </source>
</evidence>
<dbReference type="Gene3D" id="1.10.510.10">
    <property type="entry name" value="Transferase(Phosphotransferase) domain 1"/>
    <property type="match status" value="2"/>
</dbReference>
<dbReference type="AlphaFoldDB" id="A0A7S3QBZ5"/>
<keyword evidence="3" id="KW-0808">Transferase</keyword>
<gene>
    <name evidence="11" type="ORF">CDEB00056_LOCUS17057</name>
</gene>
<evidence type="ECO:0000256" key="3">
    <source>
        <dbReference type="ARBA" id="ARBA00022679"/>
    </source>
</evidence>
<accession>A0A7S3QBZ5</accession>
<keyword evidence="2" id="KW-0723">Serine/threonine-protein kinase</keyword>
<organism evidence="11">
    <name type="scientific">Chaetoceros debilis</name>
    <dbReference type="NCBI Taxonomy" id="122233"/>
    <lineage>
        <taxon>Eukaryota</taxon>
        <taxon>Sar</taxon>
        <taxon>Stramenopiles</taxon>
        <taxon>Ochrophyta</taxon>
        <taxon>Bacillariophyta</taxon>
        <taxon>Coscinodiscophyceae</taxon>
        <taxon>Chaetocerotophycidae</taxon>
        <taxon>Chaetocerotales</taxon>
        <taxon>Chaetocerotaceae</taxon>
        <taxon>Chaetoceros</taxon>
    </lineage>
</organism>
<evidence type="ECO:0000313" key="11">
    <source>
        <dbReference type="EMBL" id="CAE0472204.1"/>
    </source>
</evidence>
<evidence type="ECO:0000256" key="2">
    <source>
        <dbReference type="ARBA" id="ARBA00022527"/>
    </source>
</evidence>
<evidence type="ECO:0000256" key="4">
    <source>
        <dbReference type="ARBA" id="ARBA00022741"/>
    </source>
</evidence>
<feature type="region of interest" description="Disordered" evidence="9">
    <location>
        <begin position="1"/>
        <end position="33"/>
    </location>
</feature>
<comment type="catalytic activity">
    <reaction evidence="8">
        <text>L-seryl-[protein] + ATP = O-phospho-L-seryl-[protein] + ADP + H(+)</text>
        <dbReference type="Rhea" id="RHEA:17989"/>
        <dbReference type="Rhea" id="RHEA-COMP:9863"/>
        <dbReference type="Rhea" id="RHEA-COMP:11604"/>
        <dbReference type="ChEBI" id="CHEBI:15378"/>
        <dbReference type="ChEBI" id="CHEBI:29999"/>
        <dbReference type="ChEBI" id="CHEBI:30616"/>
        <dbReference type="ChEBI" id="CHEBI:83421"/>
        <dbReference type="ChEBI" id="CHEBI:456216"/>
        <dbReference type="EC" id="2.7.11.1"/>
    </reaction>
</comment>
<proteinExistence type="predicted"/>
<comment type="catalytic activity">
    <reaction evidence="7">
        <text>L-threonyl-[protein] + ATP = O-phospho-L-threonyl-[protein] + ADP + H(+)</text>
        <dbReference type="Rhea" id="RHEA:46608"/>
        <dbReference type="Rhea" id="RHEA-COMP:11060"/>
        <dbReference type="Rhea" id="RHEA-COMP:11605"/>
        <dbReference type="ChEBI" id="CHEBI:15378"/>
        <dbReference type="ChEBI" id="CHEBI:30013"/>
        <dbReference type="ChEBI" id="CHEBI:30616"/>
        <dbReference type="ChEBI" id="CHEBI:61977"/>
        <dbReference type="ChEBI" id="CHEBI:456216"/>
        <dbReference type="EC" id="2.7.11.1"/>
    </reaction>
</comment>
<dbReference type="GO" id="GO:0004674">
    <property type="term" value="F:protein serine/threonine kinase activity"/>
    <property type="evidence" value="ECO:0007669"/>
    <property type="project" value="UniProtKB-KW"/>
</dbReference>